<name>A0A975IYQ7_9BACT</name>
<reference evidence="1" key="1">
    <citation type="submission" date="2021-04" db="EMBL/GenBank/DDBJ databases">
        <title>Luteolibacter sp. 32A isolated from the skin of an Anderson's salamander (Ambystoma andersonii).</title>
        <authorList>
            <person name="Spergser J."/>
            <person name="Busse H.-J."/>
        </authorList>
    </citation>
    <scope>NUCLEOTIDE SEQUENCE</scope>
    <source>
        <strain evidence="1">32A</strain>
    </source>
</reference>
<organism evidence="1 2">
    <name type="scientific">Luteolibacter ambystomatis</name>
    <dbReference type="NCBI Taxonomy" id="2824561"/>
    <lineage>
        <taxon>Bacteria</taxon>
        <taxon>Pseudomonadati</taxon>
        <taxon>Verrucomicrobiota</taxon>
        <taxon>Verrucomicrobiia</taxon>
        <taxon>Verrucomicrobiales</taxon>
        <taxon>Verrucomicrobiaceae</taxon>
        <taxon>Luteolibacter</taxon>
    </lineage>
</organism>
<proteinExistence type="predicted"/>
<gene>
    <name evidence="1" type="ORF">KBB96_17490</name>
</gene>
<accession>A0A975IYQ7</accession>
<dbReference type="KEGG" id="lamb:KBB96_17490"/>
<dbReference type="RefSeq" id="WP_211630781.1">
    <property type="nucleotide sequence ID" value="NZ_CP073100.1"/>
</dbReference>
<keyword evidence="2" id="KW-1185">Reference proteome</keyword>
<evidence type="ECO:0000313" key="1">
    <source>
        <dbReference type="EMBL" id="QUE50641.1"/>
    </source>
</evidence>
<dbReference type="EMBL" id="CP073100">
    <property type="protein sequence ID" value="QUE50641.1"/>
    <property type="molecule type" value="Genomic_DNA"/>
</dbReference>
<dbReference type="Proteomes" id="UP000676169">
    <property type="component" value="Chromosome"/>
</dbReference>
<dbReference type="AlphaFoldDB" id="A0A975IYQ7"/>
<evidence type="ECO:0000313" key="2">
    <source>
        <dbReference type="Proteomes" id="UP000676169"/>
    </source>
</evidence>
<sequence length="80" mass="9044">MTGGNLAAFRSNFPAHSESFQFPILPSKPAEPEQVLYEEEAKKVARWNFMKQAALQIDRREMLSGYSGISGARTTETEHR</sequence>
<protein>
    <submittedName>
        <fullName evidence="1">Uncharacterized protein</fullName>
    </submittedName>
</protein>